<sequence>MKRFLLPLAIALCYFSCGEKGTDSLSKSADFHLEIVDSMRIDYLGSLWIQDYDSISQEYIGLTRVDQEIVIMDQNGQVTSNFVIPNEGPNSIVGVFSISYRNGAIQILDSRNGFHFLTHDGIIESNLPLPYSYIFVNNRIHPTFYQVNNQLAYLRPERSDSLKGGTMGGLVKYMYELPIVELYDSLSGSISQTMNFPKTSIYADGNYYFLPFPTVLKQDDLWYLYFTNELKFFVYREEGADIVLEKTVDMVVNDVVLPLGVPFSAAAEYSMGDQRPGKIEQFYRYKGQTILIYSKGIPEERVLLSQKDPSIELVNETYAAVFDENYKLLKNDIPVPEGLVFSRVITENGEILALKDQDYFGVEEEFVIYYKLKLLHE</sequence>
<dbReference type="EMBL" id="FOKK01000010">
    <property type="protein sequence ID" value="SFB44480.1"/>
    <property type="molecule type" value="Genomic_DNA"/>
</dbReference>
<dbReference type="Proteomes" id="UP000198790">
    <property type="component" value="Unassembled WGS sequence"/>
</dbReference>
<name>A0A1I1B7C7_9BACT</name>
<proteinExistence type="predicted"/>
<keyword evidence="2" id="KW-1185">Reference proteome</keyword>
<dbReference type="AlphaFoldDB" id="A0A1I1B7C7"/>
<evidence type="ECO:0008006" key="3">
    <source>
        <dbReference type="Google" id="ProtNLM"/>
    </source>
</evidence>
<dbReference type="RefSeq" id="WP_092898535.1">
    <property type="nucleotide sequence ID" value="NZ_FOKK01000010.1"/>
</dbReference>
<dbReference type="OrthoDB" id="818779at2"/>
<evidence type="ECO:0000313" key="2">
    <source>
        <dbReference type="Proteomes" id="UP000198790"/>
    </source>
</evidence>
<organism evidence="1 2">
    <name type="scientific">Algoriphagus aquimarinus</name>
    <dbReference type="NCBI Taxonomy" id="237018"/>
    <lineage>
        <taxon>Bacteria</taxon>
        <taxon>Pseudomonadati</taxon>
        <taxon>Bacteroidota</taxon>
        <taxon>Cytophagia</taxon>
        <taxon>Cytophagales</taxon>
        <taxon>Cyclobacteriaceae</taxon>
        <taxon>Algoriphagus</taxon>
    </lineage>
</organism>
<dbReference type="STRING" id="237018.SAMN04489723_110135"/>
<reference evidence="1 2" key="1">
    <citation type="submission" date="2016-10" db="EMBL/GenBank/DDBJ databases">
        <authorList>
            <person name="de Groot N.N."/>
        </authorList>
    </citation>
    <scope>NUCLEOTIDE SEQUENCE [LARGE SCALE GENOMIC DNA]</scope>
    <source>
        <strain evidence="1 2">DSM 23399</strain>
    </source>
</reference>
<gene>
    <name evidence="1" type="ORF">SAMN04489723_110135</name>
</gene>
<accession>A0A1I1B7C7</accession>
<protein>
    <recommendedName>
        <fullName evidence="3">DUF4221 domain-containing protein</fullName>
    </recommendedName>
</protein>
<evidence type="ECO:0000313" key="1">
    <source>
        <dbReference type="EMBL" id="SFB44480.1"/>
    </source>
</evidence>